<accession>A0A4V4N7A4</accession>
<proteinExistence type="inferred from homology"/>
<keyword evidence="2 4" id="KW-0560">Oxidoreductase</keyword>
<dbReference type="InterPro" id="IPR029510">
    <property type="entry name" value="Ald_DH_CS_GLU"/>
</dbReference>
<evidence type="ECO:0000313" key="7">
    <source>
        <dbReference type="Proteomes" id="UP000308891"/>
    </source>
</evidence>
<dbReference type="Gene3D" id="3.40.309.10">
    <property type="entry name" value="Aldehyde Dehydrogenase, Chain A, domain 2"/>
    <property type="match status" value="1"/>
</dbReference>
<comment type="similarity">
    <text evidence="1 4">Belongs to the aldehyde dehydrogenase family.</text>
</comment>
<dbReference type="Proteomes" id="UP000308891">
    <property type="component" value="Unassembled WGS sequence"/>
</dbReference>
<dbReference type="PANTHER" id="PTHR11699">
    <property type="entry name" value="ALDEHYDE DEHYDROGENASE-RELATED"/>
    <property type="match status" value="1"/>
</dbReference>
<dbReference type="InterPro" id="IPR016162">
    <property type="entry name" value="Ald_DH_N"/>
</dbReference>
<sequence length="459" mass="48511">MPFEVISPADGSVCFSGEYSSDAEVAAALGAARKAGRHWRALSIAERAAHVARALDCLEGQKSRVAQAISVAIGRPIRYSPGEVGGVLERGRHMLAAAEAALGDVHPAAVPGIRHFMRREALGTVLVLAPWNYPFLTAINSIVPALVAGNTVLLKHSSQTPQAARLFAEAFSAAGLPAGVFQILFLPHEATLSLVASDGVDAVVFTGSIEGGRAIERAAAGRFIPVGLELGGKDAAYVRADADLGRAVESLVDGAFFNSGQSCCGVERIYVAAPLYRDFVDAFVDETLRYRLGHPLDAETTLGPMVRASAADFVRGQISDACREGASALISPSAFPRDAAGTPYLAPQVLVDVRQAMRVMQEESFGPVVGIMPVPDDEAALALINDSRYGLTASLWTRDEDAALHLGARIEAGTIFMNRCDYLDPALAWTGVKDSGRGVSLSTLGYAQLTRVKSFHLRA</sequence>
<feature type="domain" description="Aldehyde dehydrogenase" evidence="5">
    <location>
        <begin position="3"/>
        <end position="454"/>
    </location>
</feature>
<name>A0A4V4N7A4_9NEIS</name>
<dbReference type="RefSeq" id="WP_136554797.1">
    <property type="nucleotide sequence ID" value="NZ_STGJ01000015.1"/>
</dbReference>
<evidence type="ECO:0000256" key="4">
    <source>
        <dbReference type="RuleBase" id="RU003345"/>
    </source>
</evidence>
<dbReference type="InterPro" id="IPR016160">
    <property type="entry name" value="Ald_DH_CS_CYS"/>
</dbReference>
<dbReference type="Pfam" id="PF00171">
    <property type="entry name" value="Aldedh"/>
    <property type="match status" value="1"/>
</dbReference>
<dbReference type="OrthoDB" id="6187633at2"/>
<dbReference type="PROSITE" id="PS00687">
    <property type="entry name" value="ALDEHYDE_DEHYDR_GLU"/>
    <property type="match status" value="1"/>
</dbReference>
<dbReference type="SUPFAM" id="SSF53720">
    <property type="entry name" value="ALDH-like"/>
    <property type="match status" value="1"/>
</dbReference>
<gene>
    <name evidence="6" type="ORF">E5K04_12980</name>
</gene>
<dbReference type="GO" id="GO:0016620">
    <property type="term" value="F:oxidoreductase activity, acting on the aldehyde or oxo group of donors, NAD or NADP as acceptor"/>
    <property type="evidence" value="ECO:0007669"/>
    <property type="project" value="InterPro"/>
</dbReference>
<evidence type="ECO:0000256" key="1">
    <source>
        <dbReference type="ARBA" id="ARBA00009986"/>
    </source>
</evidence>
<feature type="active site" evidence="3">
    <location>
        <position position="229"/>
    </location>
</feature>
<evidence type="ECO:0000259" key="5">
    <source>
        <dbReference type="Pfam" id="PF00171"/>
    </source>
</evidence>
<dbReference type="FunFam" id="3.40.309.10:FF:000009">
    <property type="entry name" value="Aldehyde dehydrogenase A"/>
    <property type="match status" value="1"/>
</dbReference>
<evidence type="ECO:0000256" key="3">
    <source>
        <dbReference type="PROSITE-ProRule" id="PRU10007"/>
    </source>
</evidence>
<dbReference type="PROSITE" id="PS00070">
    <property type="entry name" value="ALDEHYDE_DEHYDR_CYS"/>
    <property type="match status" value="1"/>
</dbReference>
<reference evidence="6 7" key="1">
    <citation type="submission" date="2019-04" db="EMBL/GenBank/DDBJ databases">
        <title>Crenobacter sp. nov.</title>
        <authorList>
            <person name="Shi S."/>
        </authorList>
    </citation>
    <scope>NUCLEOTIDE SEQUENCE [LARGE SCALE GENOMIC DNA]</scope>
    <source>
        <strain evidence="6 7">GY 70310</strain>
    </source>
</reference>
<evidence type="ECO:0000256" key="2">
    <source>
        <dbReference type="ARBA" id="ARBA00023002"/>
    </source>
</evidence>
<dbReference type="AlphaFoldDB" id="A0A4V4N7A4"/>
<dbReference type="InterPro" id="IPR016161">
    <property type="entry name" value="Ald_DH/histidinol_DH"/>
</dbReference>
<keyword evidence="7" id="KW-1185">Reference proteome</keyword>
<organism evidence="6 7">
    <name type="scientific">Crenobacter intestini</name>
    <dbReference type="NCBI Taxonomy" id="2563443"/>
    <lineage>
        <taxon>Bacteria</taxon>
        <taxon>Pseudomonadati</taxon>
        <taxon>Pseudomonadota</taxon>
        <taxon>Betaproteobacteria</taxon>
        <taxon>Neisseriales</taxon>
        <taxon>Neisseriaceae</taxon>
        <taxon>Crenobacter</taxon>
    </lineage>
</organism>
<dbReference type="Gene3D" id="3.40.605.10">
    <property type="entry name" value="Aldehyde Dehydrogenase, Chain A, domain 1"/>
    <property type="match status" value="1"/>
</dbReference>
<dbReference type="InterPro" id="IPR015590">
    <property type="entry name" value="Aldehyde_DH_dom"/>
</dbReference>
<evidence type="ECO:0000313" key="6">
    <source>
        <dbReference type="EMBL" id="TIC79833.1"/>
    </source>
</evidence>
<dbReference type="CDD" id="cd07102">
    <property type="entry name" value="ALDH_EDX86601"/>
    <property type="match status" value="1"/>
</dbReference>
<dbReference type="EMBL" id="STGJ01000015">
    <property type="protein sequence ID" value="TIC79833.1"/>
    <property type="molecule type" value="Genomic_DNA"/>
</dbReference>
<comment type="caution">
    <text evidence="6">The sequence shown here is derived from an EMBL/GenBank/DDBJ whole genome shotgun (WGS) entry which is preliminary data.</text>
</comment>
<dbReference type="InterPro" id="IPR016163">
    <property type="entry name" value="Ald_DH_C"/>
</dbReference>
<protein>
    <submittedName>
        <fullName evidence="6">Aldehyde dehydrogenase family protein</fullName>
    </submittedName>
</protein>